<dbReference type="PANTHER" id="PTHR42942:SF1">
    <property type="entry name" value="ALKYLTRANSFERASE-LIKE PROTEIN 1"/>
    <property type="match status" value="1"/>
</dbReference>
<dbReference type="InterPro" id="IPR036388">
    <property type="entry name" value="WH-like_DNA-bd_sf"/>
</dbReference>
<feature type="domain" description="Methylated-DNA-[protein]-cysteine S-methyltransferase DNA binding" evidence="2">
    <location>
        <begin position="8"/>
        <end position="87"/>
    </location>
</feature>
<dbReference type="EMBL" id="DWYS01000122">
    <property type="protein sequence ID" value="HJB08209.1"/>
    <property type="molecule type" value="Genomic_DNA"/>
</dbReference>
<evidence type="ECO:0000313" key="4">
    <source>
        <dbReference type="Proteomes" id="UP000886804"/>
    </source>
</evidence>
<evidence type="ECO:0000259" key="2">
    <source>
        <dbReference type="Pfam" id="PF01035"/>
    </source>
</evidence>
<sequence>MDTPNLYKRASLVCSKIPYGRTATYGQIALLCGMPRNARQVGYGLKTGLIGPGAPAHRVVNARGILSGAAHFDAPDLQVLLLRWEGVEVTWTKDGWKVDLNRYGWNHTLAEAEAFRELFKRQGI</sequence>
<dbReference type="InterPro" id="IPR014048">
    <property type="entry name" value="MethylDNA_cys_MeTrfase_DNA-bd"/>
</dbReference>
<dbReference type="CDD" id="cd06445">
    <property type="entry name" value="ATase"/>
    <property type="match status" value="1"/>
</dbReference>
<dbReference type="SUPFAM" id="SSF46767">
    <property type="entry name" value="Methylated DNA-protein cysteine methyltransferase, C-terminal domain"/>
    <property type="match status" value="1"/>
</dbReference>
<comment type="caution">
    <text evidence="3">The sequence shown here is derived from an EMBL/GenBank/DDBJ whole genome shotgun (WGS) entry which is preliminary data.</text>
</comment>
<accession>A0A9D2RLE5</accession>
<name>A0A9D2RLE5_9FIRM</name>
<dbReference type="AlphaFoldDB" id="A0A9D2RLE5"/>
<dbReference type="Gene3D" id="1.10.10.10">
    <property type="entry name" value="Winged helix-like DNA-binding domain superfamily/Winged helix DNA-binding domain"/>
    <property type="match status" value="1"/>
</dbReference>
<dbReference type="InterPro" id="IPR052520">
    <property type="entry name" value="ATL_DNA_repair"/>
</dbReference>
<dbReference type="Pfam" id="PF01035">
    <property type="entry name" value="DNA_binding_1"/>
    <property type="match status" value="1"/>
</dbReference>
<evidence type="ECO:0000313" key="3">
    <source>
        <dbReference type="EMBL" id="HJB08209.1"/>
    </source>
</evidence>
<evidence type="ECO:0000256" key="1">
    <source>
        <dbReference type="ARBA" id="ARBA00022763"/>
    </source>
</evidence>
<organism evidence="3 4">
    <name type="scientific">Candidatus Enterocloster faecavium</name>
    <dbReference type="NCBI Taxonomy" id="2838560"/>
    <lineage>
        <taxon>Bacteria</taxon>
        <taxon>Bacillati</taxon>
        <taxon>Bacillota</taxon>
        <taxon>Clostridia</taxon>
        <taxon>Lachnospirales</taxon>
        <taxon>Lachnospiraceae</taxon>
        <taxon>Enterocloster</taxon>
    </lineage>
</organism>
<gene>
    <name evidence="3" type="ORF">H9716_10185</name>
</gene>
<dbReference type="Proteomes" id="UP000886804">
    <property type="component" value="Unassembled WGS sequence"/>
</dbReference>
<dbReference type="GO" id="GO:0006281">
    <property type="term" value="P:DNA repair"/>
    <property type="evidence" value="ECO:0007669"/>
    <property type="project" value="InterPro"/>
</dbReference>
<dbReference type="GO" id="GO:0003824">
    <property type="term" value="F:catalytic activity"/>
    <property type="evidence" value="ECO:0007669"/>
    <property type="project" value="InterPro"/>
</dbReference>
<proteinExistence type="predicted"/>
<reference evidence="3" key="2">
    <citation type="submission" date="2021-04" db="EMBL/GenBank/DDBJ databases">
        <authorList>
            <person name="Gilroy R."/>
        </authorList>
    </citation>
    <scope>NUCLEOTIDE SEQUENCE</scope>
    <source>
        <strain evidence="3">CHK188-4685</strain>
    </source>
</reference>
<dbReference type="InterPro" id="IPR036217">
    <property type="entry name" value="MethylDNA_cys_MeTrfase_DNAb"/>
</dbReference>
<dbReference type="PANTHER" id="PTHR42942">
    <property type="entry name" value="6-O-METHYLGUANINE DNA METHYLTRANSFERASE"/>
    <property type="match status" value="1"/>
</dbReference>
<keyword evidence="1" id="KW-0227">DNA damage</keyword>
<reference evidence="3" key="1">
    <citation type="journal article" date="2021" name="PeerJ">
        <title>Extensive microbial diversity within the chicken gut microbiome revealed by metagenomics and culture.</title>
        <authorList>
            <person name="Gilroy R."/>
            <person name="Ravi A."/>
            <person name="Getino M."/>
            <person name="Pursley I."/>
            <person name="Horton D.L."/>
            <person name="Alikhan N.F."/>
            <person name="Baker D."/>
            <person name="Gharbi K."/>
            <person name="Hall N."/>
            <person name="Watson M."/>
            <person name="Adriaenssens E.M."/>
            <person name="Foster-Nyarko E."/>
            <person name="Jarju S."/>
            <person name="Secka A."/>
            <person name="Antonio M."/>
            <person name="Oren A."/>
            <person name="Chaudhuri R.R."/>
            <person name="La Ragione R."/>
            <person name="Hildebrand F."/>
            <person name="Pallen M.J."/>
        </authorList>
    </citation>
    <scope>NUCLEOTIDE SEQUENCE</scope>
    <source>
        <strain evidence="3">CHK188-4685</strain>
    </source>
</reference>
<protein>
    <submittedName>
        <fullName evidence="3">MGMT family protein</fullName>
    </submittedName>
</protein>